<sequence length="109" mass="11917">MIDPAAGVASAVPFKIDVESPAYAEGWSDELILFHNPQALHPADEALFPGITHVHLDDGEYVVHGPSMTILHSTTTSYDFQRRQDGRPAWLNTYVEADADEPAPFTAPT</sequence>
<evidence type="ECO:0000313" key="1">
    <source>
        <dbReference type="EMBL" id="OAP93723.1"/>
    </source>
</evidence>
<protein>
    <submittedName>
        <fullName evidence="1">Uncharacterized protein</fullName>
    </submittedName>
</protein>
<dbReference type="AlphaFoldDB" id="A0A179BR15"/>
<accession>A0A179BR15</accession>
<gene>
    <name evidence="1" type="ORF">A4U53_24250</name>
</gene>
<proteinExistence type="predicted"/>
<dbReference type="EMBL" id="LWBS01000263">
    <property type="protein sequence ID" value="OAP93723.1"/>
    <property type="molecule type" value="Genomic_DNA"/>
</dbReference>
<name>A0A179BR15_RHILE</name>
<reference evidence="1" key="1">
    <citation type="submission" date="2016-04" db="EMBL/GenBank/DDBJ databases">
        <title>Fast-growing isolate from the root nodules of Vavilovia formosa.</title>
        <authorList>
            <person name="Kimeklis A."/>
            <person name="Safronova V."/>
            <person name="Belimov A."/>
            <person name="Andronov E."/>
        </authorList>
    </citation>
    <scope>NUCLEOTIDE SEQUENCE [LARGE SCALE GENOMIC DNA]</scope>
    <source>
        <strain evidence="1">Vaf-46</strain>
    </source>
</reference>
<organism evidence="1">
    <name type="scientific">Rhizobium leguminosarum</name>
    <dbReference type="NCBI Taxonomy" id="384"/>
    <lineage>
        <taxon>Bacteria</taxon>
        <taxon>Pseudomonadati</taxon>
        <taxon>Pseudomonadota</taxon>
        <taxon>Alphaproteobacteria</taxon>
        <taxon>Hyphomicrobiales</taxon>
        <taxon>Rhizobiaceae</taxon>
        <taxon>Rhizobium/Agrobacterium group</taxon>
        <taxon>Rhizobium</taxon>
    </lineage>
</organism>
<comment type="caution">
    <text evidence="1">The sequence shown here is derived from an EMBL/GenBank/DDBJ whole genome shotgun (WGS) entry which is preliminary data.</text>
</comment>